<dbReference type="Pfam" id="PF14428">
    <property type="entry name" value="DddA-like"/>
    <property type="match status" value="1"/>
</dbReference>
<sequence>MRLPGPWTAPLDSTDARSEFSASSVTLAAALAAGANGQAADVTAGMGAAAEYLADVGTLLARAADLLAVVVERLRGAGGEVVPPGARAARAPVPGRTHPAQLPVPPVAARDRAWADRVGAQLTTWLSGAPTDALVFDSGGSDWQVNSGADQELTAAARSVVEKMIASGAVGGSGNLVNDAAERTALRASALHAETKAAAWAAANGVTWLDVVTNRDYACGEDFRPGDRKAPPGCVQAIAAILPVGATMRIWRRGIPAPLTIKGARR</sequence>
<gene>
    <name evidence="1" type="ORF">BC739_006708</name>
</gene>
<accession>A0ABR6BS29</accession>
<reference evidence="1 2" key="1">
    <citation type="submission" date="2020-08" db="EMBL/GenBank/DDBJ databases">
        <title>Genomic Encyclopedia of Archaeal and Bacterial Type Strains, Phase II (KMG-II): from individual species to whole genera.</title>
        <authorList>
            <person name="Goeker M."/>
        </authorList>
    </citation>
    <scope>NUCLEOTIDE SEQUENCE [LARGE SCALE GENOMIC DNA]</scope>
    <source>
        <strain evidence="1 2">DSM 43850</strain>
    </source>
</reference>
<proteinExistence type="predicted"/>
<dbReference type="Proteomes" id="UP000517916">
    <property type="component" value="Unassembled WGS sequence"/>
</dbReference>
<comment type="caution">
    <text evidence="1">The sequence shown here is derived from an EMBL/GenBank/DDBJ whole genome shotgun (WGS) entry which is preliminary data.</text>
</comment>
<dbReference type="InterPro" id="IPR032724">
    <property type="entry name" value="SCP1.201-like"/>
</dbReference>
<dbReference type="RefSeq" id="WP_182839405.1">
    <property type="nucleotide sequence ID" value="NZ_BAAABQ010000004.1"/>
</dbReference>
<keyword evidence="2" id="KW-1185">Reference proteome</keyword>
<evidence type="ECO:0000313" key="1">
    <source>
        <dbReference type="EMBL" id="MBA8929490.1"/>
    </source>
</evidence>
<dbReference type="EMBL" id="JACJID010000005">
    <property type="protein sequence ID" value="MBA8929490.1"/>
    <property type="molecule type" value="Genomic_DNA"/>
</dbReference>
<organism evidence="1 2">
    <name type="scientific">Kutzneria viridogrisea</name>
    <dbReference type="NCBI Taxonomy" id="47990"/>
    <lineage>
        <taxon>Bacteria</taxon>
        <taxon>Bacillati</taxon>
        <taxon>Actinomycetota</taxon>
        <taxon>Actinomycetes</taxon>
        <taxon>Pseudonocardiales</taxon>
        <taxon>Pseudonocardiaceae</taxon>
        <taxon>Kutzneria</taxon>
    </lineage>
</organism>
<protein>
    <submittedName>
        <fullName evidence="1">Uncharacterized protein</fullName>
    </submittedName>
</protein>
<name>A0ABR6BS29_9PSEU</name>
<evidence type="ECO:0000313" key="2">
    <source>
        <dbReference type="Proteomes" id="UP000517916"/>
    </source>
</evidence>